<gene>
    <name evidence="2" type="ORF">Q8791_11450</name>
</gene>
<proteinExistence type="predicted"/>
<evidence type="ECO:0000313" key="2">
    <source>
        <dbReference type="EMBL" id="MEE2037834.1"/>
    </source>
</evidence>
<dbReference type="Pfam" id="PF21831">
    <property type="entry name" value="DUF6891"/>
    <property type="match status" value="1"/>
</dbReference>
<keyword evidence="3" id="KW-1185">Reference proteome</keyword>
<evidence type="ECO:0000259" key="1">
    <source>
        <dbReference type="Pfam" id="PF21831"/>
    </source>
</evidence>
<sequence length="432" mass="47030">MSEVREPDRLPRADAGEGVRARVASGRGGFVEILHHARADLLDSLEEGAGPDDPRVREALARLPDQVDAALADHRHRQRRWPSRTDGERLTRAFRALDESGIIAREDFTCCDTCGRAALDAELGVRNSEPGGAATRGYAFYHHGESLAAADGGSLYVGFESSHPVRLAAVGEEVAEVLRAHGLTVEWDGDSGRKLRVRADWSHRRWDRQAAFAGPAADGEPMVTVGIGSPGPYAVPPWITRYEGRVAVREFARMVLPWMPGGFVATLRSDHGDSAEITRDFDLLRVAGGPALSRERAEEPLGRWAVGAAWPGEDAHPSPSGLLEVTYADTAEEGAGYVDYAEPMRTAAARHLVYRLTPVKGTFAVFASRGEGVVQMMWEPGPRLWMESPSPEESLARGRHVSLPEAEEMVRVLGDEGRVALADLGGLRVTRW</sequence>
<dbReference type="InterPro" id="IPR054186">
    <property type="entry name" value="DUF6891"/>
</dbReference>
<dbReference type="RefSeq" id="WP_330091620.1">
    <property type="nucleotide sequence ID" value="NZ_JAUZMY010000009.1"/>
</dbReference>
<accession>A0ABU7K6F9</accession>
<name>A0ABU7K6F9_9ACTN</name>
<evidence type="ECO:0000313" key="3">
    <source>
        <dbReference type="Proteomes" id="UP001356095"/>
    </source>
</evidence>
<feature type="domain" description="DUF6891" evidence="1">
    <location>
        <begin position="13"/>
        <end position="205"/>
    </location>
</feature>
<dbReference type="EMBL" id="JAUZMY010000009">
    <property type="protein sequence ID" value="MEE2037834.1"/>
    <property type="molecule type" value="Genomic_DNA"/>
</dbReference>
<protein>
    <recommendedName>
        <fullName evidence="1">DUF6891 domain-containing protein</fullName>
    </recommendedName>
</protein>
<dbReference type="Proteomes" id="UP001356095">
    <property type="component" value="Unassembled WGS sequence"/>
</dbReference>
<comment type="caution">
    <text evidence="2">The sequence shown here is derived from an EMBL/GenBank/DDBJ whole genome shotgun (WGS) entry which is preliminary data.</text>
</comment>
<organism evidence="2 3">
    <name type="scientific">Nocardiopsis codii</name>
    <dbReference type="NCBI Taxonomy" id="3065942"/>
    <lineage>
        <taxon>Bacteria</taxon>
        <taxon>Bacillati</taxon>
        <taxon>Actinomycetota</taxon>
        <taxon>Actinomycetes</taxon>
        <taxon>Streptosporangiales</taxon>
        <taxon>Nocardiopsidaceae</taxon>
        <taxon>Nocardiopsis</taxon>
    </lineage>
</organism>
<reference evidence="2 3" key="1">
    <citation type="submission" date="2023-08" db="EMBL/GenBank/DDBJ databases">
        <authorList>
            <person name="Girao M."/>
            <person name="Carvalho M.F."/>
        </authorList>
    </citation>
    <scope>NUCLEOTIDE SEQUENCE [LARGE SCALE GENOMIC DNA]</scope>
    <source>
        <strain evidence="2 3">CT-R113</strain>
    </source>
</reference>